<keyword evidence="3" id="KW-1185">Reference proteome</keyword>
<dbReference type="AlphaFoldDB" id="A0AAW0MU14"/>
<gene>
    <name evidence="2" type="ORF">WMY93_033389</name>
</gene>
<comment type="caution">
    <text evidence="2">The sequence shown here is derived from an EMBL/GenBank/DDBJ whole genome shotgun (WGS) entry which is preliminary data.</text>
</comment>
<evidence type="ECO:0000256" key="1">
    <source>
        <dbReference type="SAM" id="MobiDB-lite"/>
    </source>
</evidence>
<reference evidence="3" key="1">
    <citation type="submission" date="2024-04" db="EMBL/GenBank/DDBJ databases">
        <title>Salinicola lusitanus LLJ914,a marine bacterium isolated from the Okinawa Trough.</title>
        <authorList>
            <person name="Li J."/>
        </authorList>
    </citation>
    <scope>NUCLEOTIDE SEQUENCE [LARGE SCALE GENOMIC DNA]</scope>
</reference>
<dbReference type="Proteomes" id="UP001460270">
    <property type="component" value="Unassembled WGS sequence"/>
</dbReference>
<sequence length="171" mass="19821">MKGEGKRGQRVNKEREGKKREKREMRKQERNMKERRDKEQSEGEKEEKRELEWVKKKTEKKELREREREERERRPFCECLAGGLRGLVWTGWRLGPDPNRSLSFGDLGQRATDHVCTGLKALEPEVADPGLGERQALLPLSVRLPLFSSHSSHVLARADISAEQIYTGLST</sequence>
<feature type="region of interest" description="Disordered" evidence="1">
    <location>
        <begin position="1"/>
        <end position="73"/>
    </location>
</feature>
<proteinExistence type="predicted"/>
<name>A0AAW0MU14_9GOBI</name>
<evidence type="ECO:0000313" key="3">
    <source>
        <dbReference type="Proteomes" id="UP001460270"/>
    </source>
</evidence>
<dbReference type="EMBL" id="JBBPFD010000168">
    <property type="protein sequence ID" value="KAK7879952.1"/>
    <property type="molecule type" value="Genomic_DNA"/>
</dbReference>
<protein>
    <submittedName>
        <fullName evidence="2">Uncharacterized protein</fullName>
    </submittedName>
</protein>
<accession>A0AAW0MU14</accession>
<organism evidence="2 3">
    <name type="scientific">Mugilogobius chulae</name>
    <name type="common">yellowstripe goby</name>
    <dbReference type="NCBI Taxonomy" id="88201"/>
    <lineage>
        <taxon>Eukaryota</taxon>
        <taxon>Metazoa</taxon>
        <taxon>Chordata</taxon>
        <taxon>Craniata</taxon>
        <taxon>Vertebrata</taxon>
        <taxon>Euteleostomi</taxon>
        <taxon>Actinopterygii</taxon>
        <taxon>Neopterygii</taxon>
        <taxon>Teleostei</taxon>
        <taxon>Neoteleostei</taxon>
        <taxon>Acanthomorphata</taxon>
        <taxon>Gobiaria</taxon>
        <taxon>Gobiiformes</taxon>
        <taxon>Gobioidei</taxon>
        <taxon>Gobiidae</taxon>
        <taxon>Gobionellinae</taxon>
        <taxon>Mugilogobius</taxon>
    </lineage>
</organism>
<evidence type="ECO:0000313" key="2">
    <source>
        <dbReference type="EMBL" id="KAK7879952.1"/>
    </source>
</evidence>